<organism evidence="1 2">
    <name type="scientific">Xylanimonas ulmi</name>
    <dbReference type="NCBI Taxonomy" id="228973"/>
    <lineage>
        <taxon>Bacteria</taxon>
        <taxon>Bacillati</taxon>
        <taxon>Actinomycetota</taxon>
        <taxon>Actinomycetes</taxon>
        <taxon>Micrococcales</taxon>
        <taxon>Promicromonosporaceae</taxon>
        <taxon>Xylanimonas</taxon>
    </lineage>
</organism>
<name>A0A4Q7LZ50_9MICO</name>
<dbReference type="Proteomes" id="UP000293852">
    <property type="component" value="Unassembled WGS sequence"/>
</dbReference>
<accession>A0A4Q7LZ50</accession>
<dbReference type="Pfam" id="PF13552">
    <property type="entry name" value="DUF4127"/>
    <property type="match status" value="1"/>
</dbReference>
<proteinExistence type="predicted"/>
<gene>
    <name evidence="1" type="ORF">EV386_0039</name>
</gene>
<keyword evidence="2" id="KW-1185">Reference proteome</keyword>
<evidence type="ECO:0000313" key="2">
    <source>
        <dbReference type="Proteomes" id="UP000293852"/>
    </source>
</evidence>
<dbReference type="InterPro" id="IPR025394">
    <property type="entry name" value="DUF4127"/>
</dbReference>
<evidence type="ECO:0000313" key="1">
    <source>
        <dbReference type="EMBL" id="RZS59803.1"/>
    </source>
</evidence>
<dbReference type="RefSeq" id="WP_130411239.1">
    <property type="nucleotide sequence ID" value="NZ_SGWX01000001.1"/>
</dbReference>
<dbReference type="EMBL" id="SGWX01000001">
    <property type="protein sequence ID" value="RZS59803.1"/>
    <property type="molecule type" value="Genomic_DNA"/>
</dbReference>
<dbReference type="OrthoDB" id="9789552at2"/>
<dbReference type="AlphaFoldDB" id="A0A4Q7LZ50"/>
<comment type="caution">
    <text evidence="1">The sequence shown here is derived from an EMBL/GenBank/DDBJ whole genome shotgun (WGS) entry which is preliminary data.</text>
</comment>
<protein>
    <submittedName>
        <fullName evidence="1">Uncharacterized protein DUF4127</fullName>
    </submittedName>
</protein>
<reference evidence="1 2" key="1">
    <citation type="submission" date="2019-02" db="EMBL/GenBank/DDBJ databases">
        <title>Sequencing the genomes of 1000 actinobacteria strains.</title>
        <authorList>
            <person name="Klenk H.-P."/>
        </authorList>
    </citation>
    <scope>NUCLEOTIDE SEQUENCE [LARGE SCALE GENOMIC DNA]</scope>
    <source>
        <strain evidence="1 2">DSM 16932</strain>
    </source>
</reference>
<sequence length="509" mass="53787">MRIALLPLDERPVNVRLPAEVAAVAGAEVVVPPAGALPRMRVPGDVDVLGDWLVGQCLDPATDAAVVSLEMLHHGGLLPSRLSHDDLWSTLGRSQVLRTIRAARPSLPIAALSVVMRASDSYVADEEPEYWTLYGRDLHAVGADLHRSFLGEPTSGAGARVPHEARADFLRRRLRNHLVNLAALDLVADGVIAPLLVTADDTASRSAGSVEQAWIAHWSRALCRPEGSVVSHPGADEVSAVLVSRALGALDPRPVSIAVACADPLGLKRTAPYENAPVGVGAASQIRASGSVVADGPGDALLVVHAPDPIGGDWRGRMPHDCGREPGPAARGDEAVRSTAAVIRAALDAGAAVGLADVRYANGADPRLVTELLEQGLIERLSAYAAWNTAGNTLGSVVATLRAGVIGRRAGAFDAHAARRLLVGRVLEDWGYQAVVRTRLTGTLDPQAGEDPAADGRGDSYLARARRELAGLLERVSPGARLDRVTLPWRRSFEVEFDVRLPHDRPRGA</sequence>